<proteinExistence type="predicted"/>
<dbReference type="PANTHER" id="PTHR45947">
    <property type="entry name" value="SULFOQUINOVOSYL TRANSFERASE SQD2"/>
    <property type="match status" value="1"/>
</dbReference>
<reference evidence="2" key="1">
    <citation type="submission" date="2021-02" db="EMBL/GenBank/DDBJ databases">
        <title>The CRISPR/cas machinery reduction and long-range gene transfer in the hot spring cyanobacterium Synechococcus.</title>
        <authorList>
            <person name="Dvorak P."/>
            <person name="Jahodarova E."/>
            <person name="Hasler P."/>
            <person name="Poulickova A."/>
        </authorList>
    </citation>
    <scope>NUCLEOTIDE SEQUENCE</scope>
    <source>
        <strain evidence="2">Rupite</strain>
    </source>
</reference>
<comment type="caution">
    <text evidence="2">The sequence shown here is derived from an EMBL/GenBank/DDBJ whole genome shotgun (WGS) entry which is preliminary data.</text>
</comment>
<gene>
    <name evidence="2" type="ORF">JX360_12685</name>
</gene>
<dbReference type="CDD" id="cd03802">
    <property type="entry name" value="GT4_AviGT4-like"/>
    <property type="match status" value="1"/>
</dbReference>
<evidence type="ECO:0000313" key="2">
    <source>
        <dbReference type="EMBL" id="MCJ2543751.1"/>
    </source>
</evidence>
<sequence length="369" mass="41000">MTQPRRYLFLSTPVGPLGSGAGGGVELNLANLTRTLMARGYQMRVLAPQGSCIAGLPPTVIEPVAGLPPRYAQSQRRDAPVQIDTPSLLAHLWQRAAQMQDDFDLIVNWSYDWLSFYLTDFFRTPVAHIISMGSLNNAVDQALEHIAQTYPDRLAVHSRAQGQTFAFAQAGMLEGRDPFVYLPCGVDLQQYDFVPHGKGSLAWVGRIAPEKGLEDCAALSEKTGIPVVILGHLQDPAYWQQIQANYPQAQLDYRGFLPTRHMQQILGQCSALVMTPKWIEAFGMVAVEALACGVPVITYRRGGPAEIVRDGETGWVVDPDDVPALVDAVGRLDRIDRHHCRQRAEQHYSLNVMAERFLAWDRQICRDPV</sequence>
<name>A0ABT0CD94_THEVL</name>
<dbReference type="InterPro" id="IPR050194">
    <property type="entry name" value="Glycosyltransferase_grp1"/>
</dbReference>
<dbReference type="SUPFAM" id="SSF53756">
    <property type="entry name" value="UDP-Glycosyltransferase/glycogen phosphorylase"/>
    <property type="match status" value="1"/>
</dbReference>
<dbReference type="InterPro" id="IPR001296">
    <property type="entry name" value="Glyco_trans_1"/>
</dbReference>
<dbReference type="Proteomes" id="UP000830835">
    <property type="component" value="Unassembled WGS sequence"/>
</dbReference>
<dbReference type="EMBL" id="JAFIRA010000036">
    <property type="protein sequence ID" value="MCJ2543751.1"/>
    <property type="molecule type" value="Genomic_DNA"/>
</dbReference>
<organism evidence="2 3">
    <name type="scientific">Thermostichus vulcanus str. 'Rupite'</name>
    <dbReference type="NCBI Taxonomy" id="2813851"/>
    <lineage>
        <taxon>Bacteria</taxon>
        <taxon>Bacillati</taxon>
        <taxon>Cyanobacteriota</taxon>
        <taxon>Cyanophyceae</taxon>
        <taxon>Thermostichales</taxon>
        <taxon>Thermostichaceae</taxon>
        <taxon>Thermostichus</taxon>
    </lineage>
</organism>
<keyword evidence="3" id="KW-1185">Reference proteome</keyword>
<feature type="domain" description="Glycosyl transferase family 1" evidence="1">
    <location>
        <begin position="200"/>
        <end position="346"/>
    </location>
</feature>
<evidence type="ECO:0000313" key="3">
    <source>
        <dbReference type="Proteomes" id="UP000830835"/>
    </source>
</evidence>
<dbReference type="PANTHER" id="PTHR45947:SF3">
    <property type="entry name" value="SULFOQUINOVOSYL TRANSFERASE SQD2"/>
    <property type="match status" value="1"/>
</dbReference>
<dbReference type="RefSeq" id="WP_244351539.1">
    <property type="nucleotide sequence ID" value="NZ_JAFIRA010000036.1"/>
</dbReference>
<dbReference type="Gene3D" id="3.40.50.2000">
    <property type="entry name" value="Glycogen Phosphorylase B"/>
    <property type="match status" value="2"/>
</dbReference>
<dbReference type="Pfam" id="PF00534">
    <property type="entry name" value="Glycos_transf_1"/>
    <property type="match status" value="1"/>
</dbReference>
<protein>
    <submittedName>
        <fullName evidence="2">Glycosyltransferase family 4 protein</fullName>
    </submittedName>
</protein>
<accession>A0ABT0CD94</accession>
<evidence type="ECO:0000259" key="1">
    <source>
        <dbReference type="Pfam" id="PF00534"/>
    </source>
</evidence>